<dbReference type="InterPro" id="IPR036451">
    <property type="entry name" value="CblAdoTrfase-like_sf"/>
</dbReference>
<comment type="similarity">
    <text evidence="4">Belongs to the Cob(I)alamin adenosyltransferase family.</text>
</comment>
<dbReference type="PANTHER" id="PTHR12213">
    <property type="entry name" value="CORRINOID ADENOSYLTRANSFERASE"/>
    <property type="match status" value="1"/>
</dbReference>
<accession>A0ABU5E1U5</accession>
<sequence length="186" mass="20598">MVQLTRIYTKSGDKGSTSLGSGKRVKKHDLRVAAYGTVDEANAAIGVARLHVSGDLDAMLNRIQNDLFDLGADLCQPEDPKDYPALRVIEAQVERLEQEIDRLNAELQPLKSFVLSGGTPAAAHLHLARTIARRAERDITALMEHEEINPAALRYINRLSDLLFVMARYANDKGQADVLWVPGKNR</sequence>
<dbReference type="NCBIfam" id="TIGR00636">
    <property type="entry name" value="PduO_Nterm"/>
    <property type="match status" value="1"/>
</dbReference>
<feature type="coiled-coil region" evidence="5">
    <location>
        <begin position="86"/>
        <end position="113"/>
    </location>
</feature>
<comment type="catalytic activity">
    <reaction evidence="4">
        <text>2 cob(II)yrinate a,c diamide + reduced [electron-transfer flavoprotein] + 2 ATP = 2 adenosylcob(III)yrinate a,c-diamide + 2 triphosphate + oxidized [electron-transfer flavoprotein] + 3 H(+)</text>
        <dbReference type="Rhea" id="RHEA:11528"/>
        <dbReference type="Rhea" id="RHEA-COMP:10685"/>
        <dbReference type="Rhea" id="RHEA-COMP:10686"/>
        <dbReference type="ChEBI" id="CHEBI:15378"/>
        <dbReference type="ChEBI" id="CHEBI:18036"/>
        <dbReference type="ChEBI" id="CHEBI:30616"/>
        <dbReference type="ChEBI" id="CHEBI:57692"/>
        <dbReference type="ChEBI" id="CHEBI:58307"/>
        <dbReference type="ChEBI" id="CHEBI:58503"/>
        <dbReference type="ChEBI" id="CHEBI:58537"/>
        <dbReference type="EC" id="2.5.1.17"/>
    </reaction>
</comment>
<dbReference type="Gene3D" id="1.20.1200.10">
    <property type="entry name" value="Cobalamin adenosyltransferase-like"/>
    <property type="match status" value="1"/>
</dbReference>
<evidence type="ECO:0000259" key="6">
    <source>
        <dbReference type="Pfam" id="PF01923"/>
    </source>
</evidence>
<name>A0ABU5E1U5_9PROT</name>
<evidence type="ECO:0000256" key="2">
    <source>
        <dbReference type="ARBA" id="ARBA00022741"/>
    </source>
</evidence>
<dbReference type="RefSeq" id="WP_320501999.1">
    <property type="nucleotide sequence ID" value="NZ_JAXCLX010000003.1"/>
</dbReference>
<gene>
    <name evidence="7" type="ORF">SMD31_16415</name>
</gene>
<evidence type="ECO:0000256" key="3">
    <source>
        <dbReference type="ARBA" id="ARBA00022840"/>
    </source>
</evidence>
<feature type="domain" description="Cobalamin adenosyltransferase-like" evidence="6">
    <location>
        <begin position="7"/>
        <end position="170"/>
    </location>
</feature>
<dbReference type="SUPFAM" id="SSF89028">
    <property type="entry name" value="Cobalamin adenosyltransferase-like"/>
    <property type="match status" value="1"/>
</dbReference>
<evidence type="ECO:0000313" key="7">
    <source>
        <dbReference type="EMBL" id="MDY0873525.1"/>
    </source>
</evidence>
<keyword evidence="8" id="KW-1185">Reference proteome</keyword>
<keyword evidence="3 4" id="KW-0067">ATP-binding</keyword>
<dbReference type="EC" id="2.5.1.17" evidence="4"/>
<keyword evidence="2 4" id="KW-0547">Nucleotide-binding</keyword>
<keyword evidence="1 4" id="KW-0808">Transferase</keyword>
<organism evidence="7 8">
    <name type="scientific">Dongia rigui</name>
    <dbReference type="NCBI Taxonomy" id="940149"/>
    <lineage>
        <taxon>Bacteria</taxon>
        <taxon>Pseudomonadati</taxon>
        <taxon>Pseudomonadota</taxon>
        <taxon>Alphaproteobacteria</taxon>
        <taxon>Rhodospirillales</taxon>
        <taxon>Dongiaceae</taxon>
        <taxon>Dongia</taxon>
    </lineage>
</organism>
<evidence type="ECO:0000256" key="1">
    <source>
        <dbReference type="ARBA" id="ARBA00022679"/>
    </source>
</evidence>
<keyword evidence="4" id="KW-0169">Cobalamin biosynthesis</keyword>
<proteinExistence type="inferred from homology"/>
<dbReference type="PANTHER" id="PTHR12213:SF0">
    <property type="entry name" value="CORRINOID ADENOSYLTRANSFERASE MMAB"/>
    <property type="match status" value="1"/>
</dbReference>
<dbReference type="Proteomes" id="UP001271769">
    <property type="component" value="Unassembled WGS sequence"/>
</dbReference>
<dbReference type="InterPro" id="IPR029499">
    <property type="entry name" value="PduO-typ"/>
</dbReference>
<dbReference type="InterPro" id="IPR016030">
    <property type="entry name" value="CblAdoTrfase-like"/>
</dbReference>
<comment type="catalytic activity">
    <reaction evidence="4">
        <text>2 cob(II)alamin + reduced [electron-transfer flavoprotein] + 2 ATP = 2 adenosylcob(III)alamin + 2 triphosphate + oxidized [electron-transfer flavoprotein] + 3 H(+)</text>
        <dbReference type="Rhea" id="RHEA:28671"/>
        <dbReference type="Rhea" id="RHEA-COMP:10685"/>
        <dbReference type="Rhea" id="RHEA-COMP:10686"/>
        <dbReference type="ChEBI" id="CHEBI:15378"/>
        <dbReference type="ChEBI" id="CHEBI:16304"/>
        <dbReference type="ChEBI" id="CHEBI:18036"/>
        <dbReference type="ChEBI" id="CHEBI:18408"/>
        <dbReference type="ChEBI" id="CHEBI:30616"/>
        <dbReference type="ChEBI" id="CHEBI:57692"/>
        <dbReference type="ChEBI" id="CHEBI:58307"/>
        <dbReference type="EC" id="2.5.1.17"/>
    </reaction>
</comment>
<evidence type="ECO:0000256" key="4">
    <source>
        <dbReference type="RuleBase" id="RU366026"/>
    </source>
</evidence>
<dbReference type="EMBL" id="JAXCLX010000003">
    <property type="protein sequence ID" value="MDY0873525.1"/>
    <property type="molecule type" value="Genomic_DNA"/>
</dbReference>
<comment type="pathway">
    <text evidence="4">Cofactor biosynthesis; adenosylcobalamin biosynthesis; adenosylcobalamin from cob(II)yrinate a,c-diamide: step 2/7.</text>
</comment>
<comment type="caution">
    <text evidence="7">The sequence shown here is derived from an EMBL/GenBank/DDBJ whole genome shotgun (WGS) entry which is preliminary data.</text>
</comment>
<evidence type="ECO:0000256" key="5">
    <source>
        <dbReference type="SAM" id="Coils"/>
    </source>
</evidence>
<dbReference type="Pfam" id="PF01923">
    <property type="entry name" value="Cob_adeno_trans"/>
    <property type="match status" value="1"/>
</dbReference>
<protein>
    <recommendedName>
        <fullName evidence="4">Corrinoid adenosyltransferase</fullName>
        <ecNumber evidence="4">2.5.1.17</ecNumber>
    </recommendedName>
    <alternativeName>
        <fullName evidence="4">Cob(II)alamin adenosyltransferase</fullName>
    </alternativeName>
    <alternativeName>
        <fullName evidence="4">Cob(II)yrinic acid a,c-diamide adenosyltransferase</fullName>
    </alternativeName>
    <alternativeName>
        <fullName evidence="4">Cobinamide/cobalamin adenosyltransferase</fullName>
    </alternativeName>
</protein>
<evidence type="ECO:0000313" key="8">
    <source>
        <dbReference type="Proteomes" id="UP001271769"/>
    </source>
</evidence>
<dbReference type="GO" id="GO:0008817">
    <property type="term" value="F:corrinoid adenosyltransferase activity"/>
    <property type="evidence" value="ECO:0007669"/>
    <property type="project" value="UniProtKB-EC"/>
</dbReference>
<keyword evidence="5" id="KW-0175">Coiled coil</keyword>
<reference evidence="7 8" key="1">
    <citation type="journal article" date="2013" name="Antonie Van Leeuwenhoek">
        <title>Dongia rigui sp. nov., isolated from freshwater of a large wetland in Korea.</title>
        <authorList>
            <person name="Baik K.S."/>
            <person name="Hwang Y.M."/>
            <person name="Choi J.S."/>
            <person name="Kwon J."/>
            <person name="Seong C.N."/>
        </authorList>
    </citation>
    <scope>NUCLEOTIDE SEQUENCE [LARGE SCALE GENOMIC DNA]</scope>
    <source>
        <strain evidence="7 8">04SU4-P</strain>
    </source>
</reference>